<feature type="disulfide bond" evidence="6">
    <location>
        <begin position="47"/>
        <end position="63"/>
    </location>
</feature>
<feature type="disulfide bond" evidence="6">
    <location>
        <begin position="69"/>
        <end position="110"/>
    </location>
</feature>
<dbReference type="SMART" id="SM00085">
    <property type="entry name" value="PA2c"/>
    <property type="match status" value="1"/>
</dbReference>
<dbReference type="OrthoDB" id="5841574at2759"/>
<evidence type="ECO:0000259" key="9">
    <source>
        <dbReference type="SMART" id="SM00085"/>
    </source>
</evidence>
<keyword evidence="8" id="KW-0732">Signal</keyword>
<evidence type="ECO:0000313" key="10">
    <source>
        <dbReference type="Proteomes" id="UP000515156"/>
    </source>
</evidence>
<feature type="disulfide bond" evidence="6">
    <location>
        <begin position="68"/>
        <end position="144"/>
    </location>
</feature>
<evidence type="ECO:0000256" key="4">
    <source>
        <dbReference type="PIRSR" id="PIRSR601211-1"/>
    </source>
</evidence>
<dbReference type="FunCoup" id="A0A6P7WLB2">
    <property type="interactions" value="527"/>
</dbReference>
<feature type="disulfide bond" evidence="6">
    <location>
        <begin position="97"/>
        <end position="108"/>
    </location>
</feature>
<keyword evidence="8" id="KW-0443">Lipid metabolism</keyword>
<protein>
    <recommendedName>
        <fullName evidence="8">Phospholipase A2</fullName>
        <ecNumber evidence="8">3.1.1.4</ecNumber>
    </recommendedName>
</protein>
<dbReference type="GO" id="GO:0047498">
    <property type="term" value="F:calcium-dependent phospholipase A2 activity"/>
    <property type="evidence" value="ECO:0007669"/>
    <property type="project" value="TreeGrafter"/>
</dbReference>
<evidence type="ECO:0000313" key="11">
    <source>
        <dbReference type="RefSeq" id="XP_030041801.1"/>
    </source>
</evidence>
<gene>
    <name evidence="11" type="primary">LOC115456696</name>
</gene>
<evidence type="ECO:0000256" key="5">
    <source>
        <dbReference type="PIRSR" id="PIRSR601211-2"/>
    </source>
</evidence>
<dbReference type="InParanoid" id="A0A6P7WLB2"/>
<dbReference type="PROSITE" id="PS00119">
    <property type="entry name" value="PA2_ASP"/>
    <property type="match status" value="1"/>
</dbReference>
<feature type="active site" evidence="4">
    <location>
        <position position="66"/>
    </location>
</feature>
<dbReference type="GO" id="GO:0006644">
    <property type="term" value="P:phospholipid metabolic process"/>
    <property type="evidence" value="ECO:0007669"/>
    <property type="project" value="InterPro"/>
</dbReference>
<keyword evidence="3 6" id="KW-1015">Disulfide bond</keyword>
<dbReference type="GO" id="GO:0005509">
    <property type="term" value="F:calcium ion binding"/>
    <property type="evidence" value="ECO:0007669"/>
    <property type="project" value="InterPro"/>
</dbReference>
<keyword evidence="10" id="KW-1185">Reference proteome</keyword>
<comment type="subcellular location">
    <subcellularLocation>
        <location evidence="1 8">Secreted</location>
    </subcellularLocation>
</comment>
<dbReference type="GO" id="GO:0005543">
    <property type="term" value="F:phospholipid binding"/>
    <property type="evidence" value="ECO:0007669"/>
    <property type="project" value="TreeGrafter"/>
</dbReference>
<reference evidence="11" key="1">
    <citation type="submission" date="2025-08" db="UniProtKB">
        <authorList>
            <consortium name="RefSeq"/>
        </authorList>
    </citation>
    <scope>IDENTIFICATION</scope>
</reference>
<dbReference type="KEGG" id="muo:115456696"/>
<evidence type="ECO:0000256" key="1">
    <source>
        <dbReference type="ARBA" id="ARBA00004613"/>
    </source>
</evidence>
<feature type="domain" description="Phospholipase A2-like central" evidence="9">
    <location>
        <begin position="20"/>
        <end position="138"/>
    </location>
</feature>
<comment type="similarity">
    <text evidence="7">Belongs to the phospholipase A2 family.</text>
</comment>
<sequence length="146" mass="16586">MKTLVIHTLCLCFLSPVISNLLQFESMIWRYTGRESIAYYVGYGCWCGPGGSGRPRDETDWCCQQHDCCYGLLERIECHPKREPYSFKIEGKDNITCKGETPCQKLICGCDRKATLCFENAYSTYKMKHRFIINALCAGPTPKCGA</sequence>
<dbReference type="InterPro" id="IPR033113">
    <property type="entry name" value="PLA2_histidine"/>
</dbReference>
<dbReference type="PRINTS" id="PR00389">
    <property type="entry name" value="PHPHLIPASEA2"/>
</dbReference>
<accession>A0A6P7WLB2</accession>
<dbReference type="SUPFAM" id="SSF48619">
    <property type="entry name" value="Phospholipase A2, PLA2"/>
    <property type="match status" value="1"/>
</dbReference>
<dbReference type="InterPro" id="IPR033112">
    <property type="entry name" value="PLA2_Asp_AS"/>
</dbReference>
<feature type="binding site" evidence="5">
    <location>
        <position position="48"/>
    </location>
    <ligand>
        <name>Ca(2+)</name>
        <dbReference type="ChEBI" id="CHEBI:29108"/>
    </ligand>
</feature>
<dbReference type="PROSITE" id="PS00118">
    <property type="entry name" value="PA2_HIS"/>
    <property type="match status" value="1"/>
</dbReference>
<comment type="cofactor">
    <cofactor evidence="5">
        <name>Ca(2+)</name>
        <dbReference type="ChEBI" id="CHEBI:29108"/>
    </cofactor>
    <text evidence="5">Binds 1 Ca(2+) ion per subunit.</text>
</comment>
<dbReference type="GO" id="GO:0016042">
    <property type="term" value="P:lipid catabolic process"/>
    <property type="evidence" value="ECO:0007669"/>
    <property type="project" value="InterPro"/>
</dbReference>
<keyword evidence="8" id="KW-0378">Hydrolase</keyword>
<dbReference type="RefSeq" id="XP_030041801.1">
    <property type="nucleotide sequence ID" value="XM_030185941.1"/>
</dbReference>
<evidence type="ECO:0000256" key="7">
    <source>
        <dbReference type="RuleBase" id="RU003654"/>
    </source>
</evidence>
<dbReference type="InterPro" id="IPR016090">
    <property type="entry name" value="PLA2-like_dom"/>
</dbReference>
<dbReference type="FunFam" id="1.20.90.10:FF:000001">
    <property type="entry name" value="Basic phospholipase A2 homolog"/>
    <property type="match status" value="1"/>
</dbReference>
<dbReference type="AlphaFoldDB" id="A0A6P7WLB2"/>
<dbReference type="InterPro" id="IPR036444">
    <property type="entry name" value="PLipase_A2_dom_sf"/>
</dbReference>
<evidence type="ECO:0000256" key="3">
    <source>
        <dbReference type="ARBA" id="ARBA00023157"/>
    </source>
</evidence>
<keyword evidence="2 8" id="KW-0964">Secreted</keyword>
<feature type="disulfide bond" evidence="6">
    <location>
        <begin position="62"/>
        <end position="117"/>
    </location>
</feature>
<evidence type="ECO:0000256" key="2">
    <source>
        <dbReference type="ARBA" id="ARBA00022525"/>
    </source>
</evidence>
<feature type="binding site" evidence="5">
    <location>
        <position position="50"/>
    </location>
    <ligand>
        <name>Ca(2+)</name>
        <dbReference type="ChEBI" id="CHEBI:29108"/>
    </ligand>
</feature>
<dbReference type="GeneID" id="115456696"/>
<dbReference type="PANTHER" id="PTHR11716">
    <property type="entry name" value="PHOSPHOLIPASE A2 FAMILY MEMBER"/>
    <property type="match status" value="1"/>
</dbReference>
<evidence type="ECO:0000256" key="8">
    <source>
        <dbReference type="RuleBase" id="RU361236"/>
    </source>
</evidence>
<keyword evidence="5 8" id="KW-0106">Calcium</keyword>
<comment type="catalytic activity">
    <reaction evidence="8">
        <text>a 1,2-diacyl-sn-glycero-3-phosphocholine + H2O = a 1-acyl-sn-glycero-3-phosphocholine + a fatty acid + H(+)</text>
        <dbReference type="Rhea" id="RHEA:15801"/>
        <dbReference type="ChEBI" id="CHEBI:15377"/>
        <dbReference type="ChEBI" id="CHEBI:15378"/>
        <dbReference type="ChEBI" id="CHEBI:28868"/>
        <dbReference type="ChEBI" id="CHEBI:57643"/>
        <dbReference type="ChEBI" id="CHEBI:58168"/>
        <dbReference type="EC" id="3.1.1.4"/>
    </reaction>
</comment>
<feature type="chain" id="PRO_5028515123" description="Phospholipase A2" evidence="8">
    <location>
        <begin position="20"/>
        <end position="146"/>
    </location>
</feature>
<feature type="signal peptide" evidence="8">
    <location>
        <begin position="1"/>
        <end position="19"/>
    </location>
</feature>
<dbReference type="GO" id="GO:0005576">
    <property type="term" value="C:extracellular region"/>
    <property type="evidence" value="ECO:0007669"/>
    <property type="project" value="UniProtKB-SubCell"/>
</dbReference>
<feature type="disulfide bond" evidence="6">
    <location>
        <begin position="45"/>
        <end position="137"/>
    </location>
</feature>
<dbReference type="CDD" id="cd00125">
    <property type="entry name" value="PLA2c"/>
    <property type="match status" value="1"/>
</dbReference>
<dbReference type="InterPro" id="IPR001211">
    <property type="entry name" value="PLA2"/>
</dbReference>
<dbReference type="Gene3D" id="1.20.90.10">
    <property type="entry name" value="Phospholipase A2 domain"/>
    <property type="match status" value="1"/>
</dbReference>
<feature type="active site" evidence="4">
    <location>
        <position position="111"/>
    </location>
</feature>
<proteinExistence type="inferred from homology"/>
<feature type="disulfide bond" evidence="6">
    <location>
        <begin position="78"/>
        <end position="103"/>
    </location>
</feature>
<name>A0A6P7WLB2_9AMPH</name>
<dbReference type="PANTHER" id="PTHR11716:SF56">
    <property type="entry name" value="GROUP IIE SECRETORY PHOSPHOLIPASE A2"/>
    <property type="match status" value="1"/>
</dbReference>
<feature type="binding site" evidence="5">
    <location>
        <position position="67"/>
    </location>
    <ligand>
        <name>Ca(2+)</name>
        <dbReference type="ChEBI" id="CHEBI:29108"/>
    </ligand>
</feature>
<dbReference type="GO" id="GO:0050482">
    <property type="term" value="P:arachidonate secretion"/>
    <property type="evidence" value="ECO:0007669"/>
    <property type="project" value="InterPro"/>
</dbReference>
<dbReference type="Pfam" id="PF00068">
    <property type="entry name" value="Phospholip_A2_1"/>
    <property type="match status" value="1"/>
</dbReference>
<evidence type="ECO:0000256" key="6">
    <source>
        <dbReference type="PIRSR" id="PIRSR601211-3"/>
    </source>
</evidence>
<keyword evidence="5" id="KW-0479">Metal-binding</keyword>
<organism evidence="10 11">
    <name type="scientific">Microcaecilia unicolor</name>
    <dbReference type="NCBI Taxonomy" id="1415580"/>
    <lineage>
        <taxon>Eukaryota</taxon>
        <taxon>Metazoa</taxon>
        <taxon>Chordata</taxon>
        <taxon>Craniata</taxon>
        <taxon>Vertebrata</taxon>
        <taxon>Euteleostomi</taxon>
        <taxon>Amphibia</taxon>
        <taxon>Gymnophiona</taxon>
        <taxon>Siphonopidae</taxon>
        <taxon>Microcaecilia</taxon>
    </lineage>
</organism>
<dbReference type="Proteomes" id="UP000515156">
    <property type="component" value="Chromosome 13"/>
</dbReference>
<dbReference type="EC" id="3.1.1.4" evidence="8"/>